<dbReference type="SUPFAM" id="SSF56112">
    <property type="entry name" value="Protein kinase-like (PK-like)"/>
    <property type="match status" value="2"/>
</dbReference>
<dbReference type="AlphaFoldDB" id="A0A336MJB6"/>
<feature type="domain" description="CHK kinase-like" evidence="1">
    <location>
        <begin position="452"/>
        <end position="641"/>
    </location>
</feature>
<dbReference type="Pfam" id="PF02958">
    <property type="entry name" value="EcKL"/>
    <property type="match status" value="2"/>
</dbReference>
<dbReference type="SMART" id="SM00587">
    <property type="entry name" value="CHK"/>
    <property type="match status" value="2"/>
</dbReference>
<evidence type="ECO:0000313" key="2">
    <source>
        <dbReference type="EMBL" id="SSX26158.1"/>
    </source>
</evidence>
<dbReference type="PANTHER" id="PTHR11012:SF56">
    <property type="entry name" value="CHK KINASE-LIKE DOMAIN-CONTAINING PROTEIN-RELATED"/>
    <property type="match status" value="1"/>
</dbReference>
<accession>A0A336MJB6</accession>
<dbReference type="VEuPathDB" id="VectorBase:CSON013154"/>
<organism evidence="2">
    <name type="scientific">Culicoides sonorensis</name>
    <name type="common">Biting midge</name>
    <dbReference type="NCBI Taxonomy" id="179676"/>
    <lineage>
        <taxon>Eukaryota</taxon>
        <taxon>Metazoa</taxon>
        <taxon>Ecdysozoa</taxon>
        <taxon>Arthropoda</taxon>
        <taxon>Hexapoda</taxon>
        <taxon>Insecta</taxon>
        <taxon>Pterygota</taxon>
        <taxon>Neoptera</taxon>
        <taxon>Endopterygota</taxon>
        <taxon>Diptera</taxon>
        <taxon>Nematocera</taxon>
        <taxon>Chironomoidea</taxon>
        <taxon>Ceratopogonidae</taxon>
        <taxon>Ceratopogoninae</taxon>
        <taxon>Culicoides</taxon>
        <taxon>Monoculicoides</taxon>
    </lineage>
</organism>
<feature type="domain" description="CHK kinase-like" evidence="1">
    <location>
        <begin position="128"/>
        <end position="317"/>
    </location>
</feature>
<sequence>MATVLPSFLTKEYLQNILQKYENDKTVQIQEFHCSPAVAAGNNYASMLLRVKIKYTKSGYNLEKSIIVKSAVADSEMAKSIEEYGIYQREISMYDKILPKFHKLIESIDDNEKLFSPVIHVDSKTSTLIFEDLKKTGFTIADRLNGVDQNHVNLVIQKIAKFHACSMVLMESSSEEFREFAKAPFDDSGSSLQFFDGMTEACIEKMKTWSGYEKYIEKIEKMKKWLPRETIKIYEDVSKQPIKVLSHGDLWINNMMFKYNEDGSPNDLLDFQISYVGAAVNDLMYFTLTSTNDEIKLNKLSDVFLQYYENLVECLTKLKYKGKLPTLYELHCQYYEKRYFEYNKDPKIDVLNFTIEPAVPPGNNYASLLLRLHIKCTKTNRRNNIFMKRIIVKTILSDPNTAKTISDTNVYVKELLMYDTILPKCQKLLHSVDDSDSFFYPAIHVDFKNKTIIFNDLTTEGYRIADRIAGLDQNHIELVINKIAKFHACSMVLMEQSNDFYPKLTDSIIKDDEIGHTFFKKMFKSCIEEIREWVQYEKYLIKLEKIYELLLKQGEETYMTSKFTSNVILHGDLWTSNIMFTYDNSNTVPENAILIDYQIVCYGPPVLDIIQFFMTSTKLKYNKFLDVLKLYHSELLKSLKKMKYQSIRPTLFNLYCQYNEKRFFEIFNIIVLYPIMVNIQTKDADISNVIGENENASKFRSQMFKNQKVSDKLKELLPIWDSLGLLDPMH</sequence>
<dbReference type="PANTHER" id="PTHR11012">
    <property type="entry name" value="PROTEIN KINASE-LIKE DOMAIN-CONTAINING"/>
    <property type="match status" value="1"/>
</dbReference>
<dbReference type="Gene3D" id="3.90.1200.10">
    <property type="match status" value="2"/>
</dbReference>
<protein>
    <submittedName>
        <fullName evidence="2">CSON013154 protein</fullName>
    </submittedName>
</protein>
<gene>
    <name evidence="2" type="primary">CSON013154</name>
</gene>
<reference evidence="2" key="1">
    <citation type="submission" date="2018-07" db="EMBL/GenBank/DDBJ databases">
        <authorList>
            <person name="Quirk P.G."/>
            <person name="Krulwich T.A."/>
        </authorList>
    </citation>
    <scope>NUCLEOTIDE SEQUENCE</scope>
</reference>
<dbReference type="InterPro" id="IPR015897">
    <property type="entry name" value="CHK_kinase-like"/>
</dbReference>
<dbReference type="InterPro" id="IPR011009">
    <property type="entry name" value="Kinase-like_dom_sf"/>
</dbReference>
<proteinExistence type="predicted"/>
<name>A0A336MJB6_CULSO</name>
<dbReference type="InterPro" id="IPR004119">
    <property type="entry name" value="EcKL"/>
</dbReference>
<dbReference type="EMBL" id="UFQT01000653">
    <property type="protein sequence ID" value="SSX26158.1"/>
    <property type="molecule type" value="Genomic_DNA"/>
</dbReference>
<evidence type="ECO:0000259" key="1">
    <source>
        <dbReference type="SMART" id="SM00587"/>
    </source>
</evidence>